<dbReference type="OrthoDB" id="343070at2759"/>
<feature type="coiled-coil region" evidence="4">
    <location>
        <begin position="643"/>
        <end position="796"/>
    </location>
</feature>
<feature type="coiled-coil region" evidence="4">
    <location>
        <begin position="346"/>
        <end position="503"/>
    </location>
</feature>
<feature type="coiled-coil region" evidence="4">
    <location>
        <begin position="530"/>
        <end position="593"/>
    </location>
</feature>
<dbReference type="InterPro" id="IPR057974">
    <property type="entry name" value="NUA/TPR/MLP1-2-like_dom"/>
</dbReference>
<accession>A0A8H7VLS5</accession>
<feature type="coiled-coil region" evidence="4">
    <location>
        <begin position="903"/>
        <end position="1004"/>
    </location>
</feature>
<dbReference type="PANTHER" id="PTHR18898">
    <property type="entry name" value="NUCLEOPROTEIN TPR-RELATED"/>
    <property type="match status" value="1"/>
</dbReference>
<keyword evidence="7" id="KW-1185">Reference proteome</keyword>
<organism evidence="6 7">
    <name type="scientific">Circinella minor</name>
    <dbReference type="NCBI Taxonomy" id="1195481"/>
    <lineage>
        <taxon>Eukaryota</taxon>
        <taxon>Fungi</taxon>
        <taxon>Fungi incertae sedis</taxon>
        <taxon>Mucoromycota</taxon>
        <taxon>Mucoromycotina</taxon>
        <taxon>Mucoromycetes</taxon>
        <taxon>Mucorales</taxon>
        <taxon>Lichtheimiaceae</taxon>
        <taxon>Circinella</taxon>
    </lineage>
</organism>
<dbReference type="EMBL" id="JAEPRB010000008">
    <property type="protein sequence ID" value="KAG2227391.1"/>
    <property type="molecule type" value="Genomic_DNA"/>
</dbReference>
<keyword evidence="3" id="KW-0539">Nucleus</keyword>
<dbReference type="GO" id="GO:0005643">
    <property type="term" value="C:nuclear pore"/>
    <property type="evidence" value="ECO:0007669"/>
    <property type="project" value="TreeGrafter"/>
</dbReference>
<comment type="caution">
    <text evidence="6">The sequence shown here is derived from an EMBL/GenBank/DDBJ whole genome shotgun (WGS) entry which is preliminary data.</text>
</comment>
<evidence type="ECO:0000313" key="6">
    <source>
        <dbReference type="EMBL" id="KAG2227391.1"/>
    </source>
</evidence>
<evidence type="ECO:0000256" key="3">
    <source>
        <dbReference type="ARBA" id="ARBA00023242"/>
    </source>
</evidence>
<dbReference type="AlphaFoldDB" id="A0A8H7VLS5"/>
<feature type="coiled-coil region" evidence="4">
    <location>
        <begin position="253"/>
        <end position="301"/>
    </location>
</feature>
<evidence type="ECO:0000256" key="1">
    <source>
        <dbReference type="ARBA" id="ARBA00004123"/>
    </source>
</evidence>
<comment type="subcellular location">
    <subcellularLocation>
        <location evidence="1">Nucleus</location>
    </subcellularLocation>
</comment>
<dbReference type="GO" id="GO:0006406">
    <property type="term" value="P:mRNA export from nucleus"/>
    <property type="evidence" value="ECO:0007669"/>
    <property type="project" value="TreeGrafter"/>
</dbReference>
<proteinExistence type="predicted"/>
<dbReference type="PANTHER" id="PTHR18898:SF2">
    <property type="entry name" value="NUCLEOPROTEIN TPR"/>
    <property type="match status" value="1"/>
</dbReference>
<protein>
    <recommendedName>
        <fullName evidence="5">NUA/TPR/MLP1-2-like domain-containing protein</fullName>
    </recommendedName>
</protein>
<feature type="coiled-coil region" evidence="4">
    <location>
        <begin position="1041"/>
        <end position="1196"/>
    </location>
</feature>
<feature type="domain" description="NUA/TPR/MLP1-2-like" evidence="5">
    <location>
        <begin position="180"/>
        <end position="277"/>
    </location>
</feature>
<evidence type="ECO:0000256" key="4">
    <source>
        <dbReference type="SAM" id="Coils"/>
    </source>
</evidence>
<reference evidence="6 7" key="1">
    <citation type="submission" date="2020-12" db="EMBL/GenBank/DDBJ databases">
        <title>Metabolic potential, ecology and presence of endohyphal bacteria is reflected in genomic diversity of Mucoromycotina.</title>
        <authorList>
            <person name="Muszewska A."/>
            <person name="Okrasinska A."/>
            <person name="Steczkiewicz K."/>
            <person name="Drgas O."/>
            <person name="Orlowska M."/>
            <person name="Perlinska-Lenart U."/>
            <person name="Aleksandrzak-Piekarczyk T."/>
            <person name="Szatraj K."/>
            <person name="Zielenkiewicz U."/>
            <person name="Pilsyk S."/>
            <person name="Malc E."/>
            <person name="Mieczkowski P."/>
            <person name="Kruszewska J.S."/>
            <person name="Biernat P."/>
            <person name="Pawlowska J."/>
        </authorList>
    </citation>
    <scope>NUCLEOTIDE SEQUENCE [LARGE SCALE GENOMIC DNA]</scope>
    <source>
        <strain evidence="6 7">CBS 142.35</strain>
    </source>
</reference>
<evidence type="ECO:0000259" key="5">
    <source>
        <dbReference type="Pfam" id="PF25785"/>
    </source>
</evidence>
<name>A0A8H7VLS5_9FUNG</name>
<sequence length="1236" mass="144964">MENFNLERQYSELQFTCQELRLQLLQKDNKSESMLAEFESLNKKHTSLTTLYTDMKNDHRLLVDLYEQRLSQANEENQRLRNMYDEKHETLQTVEQRLRCEIEELQRQLNNSNSQQQDQSRSIEINTVVQQRDCFKGLLDNLKSDLQTKSAQCNRLLKENTELHSRVNVLTAEKPAKQEFERAKKEVEDLRRENDELNTQLNDTVYQLRYLLREVKNSEILSSYINSDGPVDLTMYNDIQPHIPHDKLVYKSADDLLNKNQVLQRDLLNTNHQLRSKSQQVERMTGQYNELKQKYDRETSTANVKISDLDSKIVSLKSSLSDAMDKCRKSEKALQENIKRTSPFINTELKQQLAQYQQRIHQLESGNGNAYQEMQQDMKTIRDELERAVMDASLAKEDRQNLQIELSHIRTEHARLVEALSMKATREDELNNANRQLKQQLEDHERSLQQQKEDLIISRDTADTLRQERQRISIELEFSNQRIQQLIDDNQQLLEKQKDLDSLLQSLASSNANDESNSPEEVNSILKSQLEIRERELRLLRDKVDTTKKELQDYMQREVEHWKPMLTEVQKELNRVRTECIQLEKDLSSANEQHILLETKLAATQGELDAAIINNNITDNDPENSRMKLQAAHDESAELLKQVTFYKKRLEIANQQSTSLQEEHDRFVEEARGKLTKTRGALQERSIRIKEMETAVEENELLRKDKLDLEQRYDAEKVRVEQLEQEQKEREQEIEQLKTNLAENTERIHDLEYKVDNADMAHTKDTALIEELRTESQDLKKQLSNSQSELHKITTELKSTELKVLYEKEAYQTKENTMRHELDEVRGQLSSLSKVHEELLFTVSDTQKSSLSPMENAKLIVDLSDRTVETLRKVNASLRHENDVLHGQYNDVREESERSTLHLEFVRKQLEARRIELEKVREENLRMGDEYSQSTIDAQHQASTYKENNERLQHKVTEFETLIKTLQKDLGEKESEVGPLKARLQELESKSKMYENTMKVVEQTRNQWSTWTSQMLSKSNQIDPAEFQRIKDECDNLKKVTETANKSKNEVEVEVKKLQKELEQSKHNIQKFQTVAAGFKRRYEQVDAQLKEEKAKIKTSGDNAVVEKLQKDLDEKTTQLQQRIKAHESLQKKHQELLNKSREIIERKNTVVKEHEKCGEELNKLRQDLKKSTDDLNKSTEELKKCTEEKKTMEMENTRTKVKLSLDANKIAKLTAQIDTLKRTKESGGAEEGELV</sequence>
<keyword evidence="2 4" id="KW-0175">Coiled coil</keyword>
<dbReference type="Pfam" id="PF25785">
    <property type="entry name" value="TPR"/>
    <property type="match status" value="1"/>
</dbReference>
<gene>
    <name evidence="6" type="ORF">INT45_004347</name>
</gene>
<evidence type="ECO:0000313" key="7">
    <source>
        <dbReference type="Proteomes" id="UP000646827"/>
    </source>
</evidence>
<dbReference type="GO" id="GO:0017056">
    <property type="term" value="F:structural constituent of nuclear pore"/>
    <property type="evidence" value="ECO:0007669"/>
    <property type="project" value="TreeGrafter"/>
</dbReference>
<evidence type="ECO:0000256" key="2">
    <source>
        <dbReference type="ARBA" id="ARBA00023054"/>
    </source>
</evidence>
<dbReference type="Gene3D" id="1.10.287.1490">
    <property type="match status" value="1"/>
</dbReference>
<dbReference type="Proteomes" id="UP000646827">
    <property type="component" value="Unassembled WGS sequence"/>
</dbReference>
<feature type="coiled-coil region" evidence="4">
    <location>
        <begin position="56"/>
        <end position="207"/>
    </location>
</feature>